<feature type="transmembrane region" description="Helical" evidence="1">
    <location>
        <begin position="314"/>
        <end position="334"/>
    </location>
</feature>
<accession>A0A917P1Y2</accession>
<reference evidence="2" key="2">
    <citation type="submission" date="2020-09" db="EMBL/GenBank/DDBJ databases">
        <authorList>
            <person name="Sun Q."/>
            <person name="Zhou Y."/>
        </authorList>
    </citation>
    <scope>NUCLEOTIDE SEQUENCE</scope>
    <source>
        <strain evidence="2">CGMCC 4.7272</strain>
    </source>
</reference>
<dbReference type="EMBL" id="BMMU01000022">
    <property type="protein sequence ID" value="GGJ52714.1"/>
    <property type="molecule type" value="Genomic_DNA"/>
</dbReference>
<comment type="caution">
    <text evidence="2">The sequence shown here is derived from an EMBL/GenBank/DDBJ whole genome shotgun (WGS) entry which is preliminary data.</text>
</comment>
<dbReference type="Proteomes" id="UP000625682">
    <property type="component" value="Unassembled WGS sequence"/>
</dbReference>
<keyword evidence="3" id="KW-1185">Reference proteome</keyword>
<feature type="transmembrane region" description="Helical" evidence="1">
    <location>
        <begin position="74"/>
        <end position="95"/>
    </location>
</feature>
<organism evidence="2 3">
    <name type="scientific">Streptomyces lacrimifluminis</name>
    <dbReference type="NCBI Taxonomy" id="1500077"/>
    <lineage>
        <taxon>Bacteria</taxon>
        <taxon>Bacillati</taxon>
        <taxon>Actinomycetota</taxon>
        <taxon>Actinomycetes</taxon>
        <taxon>Kitasatosporales</taxon>
        <taxon>Streptomycetaceae</taxon>
        <taxon>Streptomyces</taxon>
    </lineage>
</organism>
<evidence type="ECO:0000313" key="2">
    <source>
        <dbReference type="EMBL" id="GGJ52714.1"/>
    </source>
</evidence>
<keyword evidence="1" id="KW-0812">Transmembrane</keyword>
<name>A0A917P1Y2_9ACTN</name>
<sequence>MNNHRVLWPSGAGMEQLRALRPDRIGRAFHSTEPVDFRWAMRLLRRVPQPRRNAARRLVRLMYRPLTAGTKIRLLGLAGAVALLALAGVGGVLGAPADTDRRWALDYLFADNAELGGLSPSGVSLSLLQDPAGLIVLAVVFVTPVFCCQQVLAIGEFVQMSVRNGGAERLSEGQVRQLGLLARRTNQWLAALGRRDVSAAIVVAMATATYFLYDFVNTHGLLQTWNPTGLPDSVWRSAVYDGWWANRHTHPEMAVALCVAGTYAFYFLAKQLVMGVVFTVYLYRSAAIGFGVTPNMRFDSDGFQGLRPLRQFMLWTYGSALAHLIGLLVLFTVWLPAASWMVFVVLVVMVVDMLVIVYPSSIGYHSALVAKQKHVNWLYENLPEGERAPAIAQVWAVPVLPVTTRRATTGITLYLLAPAVPALIPILFQRL</sequence>
<dbReference type="AlphaFoldDB" id="A0A917P1Y2"/>
<feature type="transmembrane region" description="Helical" evidence="1">
    <location>
        <begin position="340"/>
        <end position="358"/>
    </location>
</feature>
<evidence type="ECO:0000256" key="1">
    <source>
        <dbReference type="SAM" id="Phobius"/>
    </source>
</evidence>
<reference evidence="2" key="1">
    <citation type="journal article" date="2014" name="Int. J. Syst. Evol. Microbiol.">
        <title>Complete genome sequence of Corynebacterium casei LMG S-19264T (=DSM 44701T), isolated from a smear-ripened cheese.</title>
        <authorList>
            <consortium name="US DOE Joint Genome Institute (JGI-PGF)"/>
            <person name="Walter F."/>
            <person name="Albersmeier A."/>
            <person name="Kalinowski J."/>
            <person name="Ruckert C."/>
        </authorList>
    </citation>
    <scope>NUCLEOTIDE SEQUENCE</scope>
    <source>
        <strain evidence="2">CGMCC 4.7272</strain>
    </source>
</reference>
<feature type="transmembrane region" description="Helical" evidence="1">
    <location>
        <begin position="132"/>
        <end position="154"/>
    </location>
</feature>
<gene>
    <name evidence="2" type="ORF">GCM10012282_57160</name>
</gene>
<keyword evidence="1" id="KW-1133">Transmembrane helix</keyword>
<keyword evidence="1" id="KW-0472">Membrane</keyword>
<feature type="transmembrane region" description="Helical" evidence="1">
    <location>
        <begin position="197"/>
        <end position="213"/>
    </location>
</feature>
<protein>
    <submittedName>
        <fullName evidence="2">Uncharacterized protein</fullName>
    </submittedName>
</protein>
<feature type="transmembrane region" description="Helical" evidence="1">
    <location>
        <begin position="411"/>
        <end position="428"/>
    </location>
</feature>
<proteinExistence type="predicted"/>
<evidence type="ECO:0000313" key="3">
    <source>
        <dbReference type="Proteomes" id="UP000625682"/>
    </source>
</evidence>
<feature type="transmembrane region" description="Helical" evidence="1">
    <location>
        <begin position="272"/>
        <end position="293"/>
    </location>
</feature>